<dbReference type="Proteomes" id="UP000663419">
    <property type="component" value="Chromosome 3"/>
</dbReference>
<protein>
    <submittedName>
        <fullName evidence="2">Uncharacterized protein</fullName>
    </submittedName>
</protein>
<gene>
    <name evidence="2" type="ORF">I7I53_01968</name>
</gene>
<organism evidence="2 3">
    <name type="scientific">Ajellomyces capsulatus (strain H88)</name>
    <name type="common">Darling's disease fungus</name>
    <name type="synonym">Histoplasma capsulatum</name>
    <dbReference type="NCBI Taxonomy" id="544711"/>
    <lineage>
        <taxon>Eukaryota</taxon>
        <taxon>Fungi</taxon>
        <taxon>Dikarya</taxon>
        <taxon>Ascomycota</taxon>
        <taxon>Pezizomycotina</taxon>
        <taxon>Eurotiomycetes</taxon>
        <taxon>Eurotiomycetidae</taxon>
        <taxon>Onygenales</taxon>
        <taxon>Ajellomycetaceae</taxon>
        <taxon>Histoplasma</taxon>
    </lineage>
</organism>
<evidence type="ECO:0000313" key="2">
    <source>
        <dbReference type="EMBL" id="QSS54428.1"/>
    </source>
</evidence>
<keyword evidence="1" id="KW-1133">Transmembrane helix</keyword>
<name>A0A8A1LJ97_AJEC8</name>
<keyword evidence="1" id="KW-0472">Membrane</keyword>
<keyword evidence="1" id="KW-0812">Transmembrane</keyword>
<proteinExistence type="predicted"/>
<dbReference type="EMBL" id="CP069104">
    <property type="protein sequence ID" value="QSS54428.1"/>
    <property type="molecule type" value="Genomic_DNA"/>
</dbReference>
<evidence type="ECO:0000256" key="1">
    <source>
        <dbReference type="SAM" id="Phobius"/>
    </source>
</evidence>
<dbReference type="VEuPathDB" id="FungiDB:I7I53_01968"/>
<feature type="transmembrane region" description="Helical" evidence="1">
    <location>
        <begin position="90"/>
        <end position="115"/>
    </location>
</feature>
<dbReference type="AlphaFoldDB" id="A0A8A1LJ97"/>
<reference evidence="2" key="1">
    <citation type="submission" date="2021-01" db="EMBL/GenBank/DDBJ databases">
        <title>Chromosome-level genome assembly of a human fungal pathogen reveals clustering of transcriptionally co-regulated genes.</title>
        <authorList>
            <person name="Voorhies M."/>
            <person name="Cohen S."/>
            <person name="Shea T.P."/>
            <person name="Petrus S."/>
            <person name="Munoz J.F."/>
            <person name="Poplawski S."/>
            <person name="Goldman W.E."/>
            <person name="Michael T."/>
            <person name="Cuomo C.A."/>
            <person name="Sil A."/>
            <person name="Beyhan S."/>
        </authorList>
    </citation>
    <scope>NUCLEOTIDE SEQUENCE</scope>
    <source>
        <strain evidence="2">H88</strain>
    </source>
</reference>
<evidence type="ECO:0000313" key="3">
    <source>
        <dbReference type="Proteomes" id="UP000663419"/>
    </source>
</evidence>
<feature type="transmembrane region" description="Helical" evidence="1">
    <location>
        <begin position="51"/>
        <end position="70"/>
    </location>
</feature>
<accession>A0A8A1LJ97</accession>
<sequence>MIPPAIKSVPCGWTPLNKIYQPAFRSLLLPPTNGLIRLLHNEPNSRATSPCVYYLLWSHFATFLFPFTTLRSSSLDNCLNSLSCISCDGYILISSFFYHFTSTVFLIAFSMDALISHAFSQKLLARRILSLDLRVQCQYWRGQLLRVQ</sequence>